<dbReference type="InterPro" id="IPR036822">
    <property type="entry name" value="CutC-like_dom_sf"/>
</dbReference>
<dbReference type="PANTHER" id="PTHR12598:SF0">
    <property type="entry name" value="COPPER HOMEOSTASIS PROTEIN CUTC HOMOLOG"/>
    <property type="match status" value="1"/>
</dbReference>
<dbReference type="GO" id="GO:0005507">
    <property type="term" value="F:copper ion binding"/>
    <property type="evidence" value="ECO:0007669"/>
    <property type="project" value="TreeGrafter"/>
</dbReference>
<sequence length="284" mass="30470">MGMSIFHLGALLAVDSEVGMVKLEVCCYSLACAEAAQAAGADRIELCASQQDGGITPSYGTLVGCREQVSIPVHPIIRPRGGDFCYSDSEFALMKRDLALVRDLGFPGAVIGLLDEEGHIDLHRMRQLMTLAGPMAITFHRAFDMCANPMLALAQLTDLGVARILTSGQQQSAEAGLPLLRQLHQASQGPLIMAGAGVRLSNLHKFVEIGLHEVHTSAGHCVPSTMRYRKAGVSMSHAENDEFCHYCVDSGMVEAMKAALQMMPEACVAAESHPLSTPCSRHLQ</sequence>
<dbReference type="Pfam" id="PF03932">
    <property type="entry name" value="CutC"/>
    <property type="match status" value="1"/>
</dbReference>
<proteinExistence type="inferred from homology"/>
<evidence type="ECO:0000256" key="2">
    <source>
        <dbReference type="HAMAP-Rule" id="MF_00795"/>
    </source>
</evidence>
<comment type="caution">
    <text evidence="3">The sequence shown here is derived from an EMBL/GenBank/DDBJ whole genome shotgun (WGS) entry which is preliminary data.</text>
</comment>
<protein>
    <recommendedName>
        <fullName evidence="2">PF03932 family protein CutC</fullName>
    </recommendedName>
</protein>
<evidence type="ECO:0000313" key="3">
    <source>
        <dbReference type="EMBL" id="EFE23412.1"/>
    </source>
</evidence>
<accession>D4F4A3</accession>
<gene>
    <name evidence="2" type="primary">cutC</name>
    <name evidence="3" type="ORF">EDWATA_01574</name>
</gene>
<dbReference type="NCBIfam" id="NF008603">
    <property type="entry name" value="PRK11572.1"/>
    <property type="match status" value="1"/>
</dbReference>
<dbReference type="FunFam" id="3.20.20.380:FF:000001">
    <property type="entry name" value="Copper homeostasis protein CutC"/>
    <property type="match status" value="1"/>
</dbReference>
<dbReference type="SUPFAM" id="SSF110395">
    <property type="entry name" value="CutC-like"/>
    <property type="match status" value="1"/>
</dbReference>
<name>D4F4A3_EDWTA</name>
<dbReference type="Gene3D" id="3.20.20.380">
    <property type="entry name" value="Copper homeostasis (CutC) domain"/>
    <property type="match status" value="1"/>
</dbReference>
<dbReference type="EMBL" id="ADGK01000090">
    <property type="protein sequence ID" value="EFE23412.1"/>
    <property type="molecule type" value="Genomic_DNA"/>
</dbReference>
<comment type="caution">
    <text evidence="2">Once thought to be involved in copper homeostasis, experiments in E.coli have shown this is not the case.</text>
</comment>
<dbReference type="InterPro" id="IPR005627">
    <property type="entry name" value="CutC-like"/>
</dbReference>
<dbReference type="HOGENOM" id="CLU_050555_3_1_6"/>
<organism evidence="3 4">
    <name type="scientific">Edwardsiella tarda ATCC 23685</name>
    <dbReference type="NCBI Taxonomy" id="500638"/>
    <lineage>
        <taxon>Bacteria</taxon>
        <taxon>Pseudomonadati</taxon>
        <taxon>Pseudomonadota</taxon>
        <taxon>Gammaproteobacteria</taxon>
        <taxon>Enterobacterales</taxon>
        <taxon>Hafniaceae</taxon>
        <taxon>Edwardsiella</taxon>
    </lineage>
</organism>
<comment type="subcellular location">
    <subcellularLocation>
        <location evidence="2">Cytoplasm</location>
    </subcellularLocation>
</comment>
<dbReference type="AlphaFoldDB" id="D4F4A3"/>
<keyword evidence="2" id="KW-0963">Cytoplasm</keyword>
<reference evidence="3 4" key="1">
    <citation type="submission" date="2010-02" db="EMBL/GenBank/DDBJ databases">
        <authorList>
            <person name="Weinstock G."/>
            <person name="Sodergren E."/>
            <person name="Clifton S."/>
            <person name="Fulton L."/>
            <person name="Fulton B."/>
            <person name="Courtney L."/>
            <person name="Fronick C."/>
            <person name="Harrison M."/>
            <person name="Strong C."/>
            <person name="Farmer C."/>
            <person name="Delahaunty K."/>
            <person name="Markovic C."/>
            <person name="Hall O."/>
            <person name="Minx P."/>
            <person name="Tomlinson C."/>
            <person name="Mitreva M."/>
            <person name="Nelson J."/>
            <person name="Hou S."/>
            <person name="Wollam A."/>
            <person name="Pepin K.H."/>
            <person name="Johnson M."/>
            <person name="Bhonagiri V."/>
            <person name="Zhang X."/>
            <person name="Suruliraj S."/>
            <person name="Warren W."/>
            <person name="Chinwalla A."/>
            <person name="Mardis E.R."/>
            <person name="Wilson R.K."/>
        </authorList>
    </citation>
    <scope>NUCLEOTIDE SEQUENCE [LARGE SCALE GENOMIC DNA]</scope>
    <source>
        <strain evidence="3 4">ATCC 23685</strain>
    </source>
</reference>
<dbReference type="GO" id="GO:0005737">
    <property type="term" value="C:cytoplasm"/>
    <property type="evidence" value="ECO:0007669"/>
    <property type="project" value="UniProtKB-SubCell"/>
</dbReference>
<dbReference type="HAMAP" id="MF_00795">
    <property type="entry name" value="CutC"/>
    <property type="match status" value="1"/>
</dbReference>
<comment type="similarity">
    <text evidence="1 2">Belongs to the CutC family.</text>
</comment>
<evidence type="ECO:0000313" key="4">
    <source>
        <dbReference type="Proteomes" id="UP000003692"/>
    </source>
</evidence>
<dbReference type="Proteomes" id="UP000003692">
    <property type="component" value="Unassembled WGS sequence"/>
</dbReference>
<dbReference type="PANTHER" id="PTHR12598">
    <property type="entry name" value="COPPER HOMEOSTASIS PROTEIN CUTC"/>
    <property type="match status" value="1"/>
</dbReference>
<evidence type="ECO:0000256" key="1">
    <source>
        <dbReference type="ARBA" id="ARBA00007768"/>
    </source>
</evidence>